<evidence type="ECO:0000313" key="1">
    <source>
        <dbReference type="Ensembl" id="ENSNMLP00000014447.1"/>
    </source>
</evidence>
<organism evidence="1 2">
    <name type="scientific">Neogobius melanostomus</name>
    <name type="common">round goby</name>
    <dbReference type="NCBI Taxonomy" id="47308"/>
    <lineage>
        <taxon>Eukaryota</taxon>
        <taxon>Metazoa</taxon>
        <taxon>Chordata</taxon>
        <taxon>Craniata</taxon>
        <taxon>Vertebrata</taxon>
        <taxon>Euteleostomi</taxon>
        <taxon>Actinopterygii</taxon>
        <taxon>Neopterygii</taxon>
        <taxon>Teleostei</taxon>
        <taxon>Neoteleostei</taxon>
        <taxon>Acanthomorphata</taxon>
        <taxon>Gobiaria</taxon>
        <taxon>Gobiiformes</taxon>
        <taxon>Gobioidei</taxon>
        <taxon>Gobiidae</taxon>
        <taxon>Benthophilinae</taxon>
        <taxon>Neogobiini</taxon>
        <taxon>Neogobius</taxon>
    </lineage>
</organism>
<reference evidence="1" key="1">
    <citation type="submission" date="2025-08" db="UniProtKB">
        <authorList>
            <consortium name="Ensembl"/>
        </authorList>
    </citation>
    <scope>IDENTIFICATION</scope>
</reference>
<keyword evidence="2" id="KW-1185">Reference proteome</keyword>
<proteinExistence type="predicted"/>
<dbReference type="Proteomes" id="UP000694523">
    <property type="component" value="Unplaced"/>
</dbReference>
<protein>
    <submittedName>
        <fullName evidence="1">Uncharacterized protein</fullName>
    </submittedName>
</protein>
<name>A0A8C6T0K0_9GOBI</name>
<accession>A0A8C6T0K0</accession>
<sequence>EEICWASAMTGRRDLPLPLMMICILRTISSMPTTSKPPQFDPQDAVTLLGSSTEDFVLGTEDYRELDYTNTHSAPIIPTNERCDYKPCLDDQPSCDDLSKTTGCMCPGLILYNEVPKAPNLGPVTWNGSEVIVKWCEPVSYVLGYVVTVGGQEKRFGKEKRSGSIGQVNNVAQVCVSAVNDAGKGGESCMMYQPEDKSLPLTLGLIGGRWGCSWCVTALLYLELSSTTGKDSEEYSKLC</sequence>
<reference evidence="1" key="2">
    <citation type="submission" date="2025-09" db="UniProtKB">
        <authorList>
            <consortium name="Ensembl"/>
        </authorList>
    </citation>
    <scope>IDENTIFICATION</scope>
</reference>
<dbReference type="Ensembl" id="ENSNMLT00000016244.1">
    <property type="protein sequence ID" value="ENSNMLP00000014447.1"/>
    <property type="gene ID" value="ENSNMLG00000009632.1"/>
</dbReference>
<evidence type="ECO:0000313" key="2">
    <source>
        <dbReference type="Proteomes" id="UP000694523"/>
    </source>
</evidence>
<dbReference type="AlphaFoldDB" id="A0A8C6T0K0"/>